<evidence type="ECO:0000256" key="6">
    <source>
        <dbReference type="ARBA" id="ARBA00022840"/>
    </source>
</evidence>
<dbReference type="Pfam" id="PF00271">
    <property type="entry name" value="Helicase_C"/>
    <property type="match status" value="1"/>
</dbReference>
<dbReference type="AlphaFoldDB" id="A0A9Q4B351"/>
<evidence type="ECO:0000259" key="15">
    <source>
        <dbReference type="PROSITE" id="PS51195"/>
    </source>
</evidence>
<dbReference type="InterPro" id="IPR000629">
    <property type="entry name" value="RNA-helicase_DEAD-box_CS"/>
</dbReference>
<feature type="compositionally biased region" description="Gly residues" evidence="12">
    <location>
        <begin position="448"/>
        <end position="460"/>
    </location>
</feature>
<dbReference type="SMART" id="SM00487">
    <property type="entry name" value="DEXDc"/>
    <property type="match status" value="1"/>
</dbReference>
<feature type="domain" description="DEAD-box RNA helicase Q" evidence="15">
    <location>
        <begin position="2"/>
        <end position="30"/>
    </location>
</feature>
<evidence type="ECO:0000256" key="1">
    <source>
        <dbReference type="ARBA" id="ARBA00012552"/>
    </source>
</evidence>
<dbReference type="EC" id="3.6.4.13" evidence="1"/>
<feature type="domain" description="Helicase ATP-binding" evidence="13">
    <location>
        <begin position="33"/>
        <end position="203"/>
    </location>
</feature>
<dbReference type="PROSITE" id="PS51192">
    <property type="entry name" value="HELICASE_ATP_BIND_1"/>
    <property type="match status" value="1"/>
</dbReference>
<proteinExistence type="inferred from homology"/>
<evidence type="ECO:0000256" key="3">
    <source>
        <dbReference type="ARBA" id="ARBA00022741"/>
    </source>
</evidence>
<evidence type="ECO:0000256" key="2">
    <source>
        <dbReference type="ARBA" id="ARBA00022490"/>
    </source>
</evidence>
<dbReference type="InterPro" id="IPR014014">
    <property type="entry name" value="RNA_helicase_DEAD_Q_motif"/>
</dbReference>
<comment type="caution">
    <text evidence="16">The sequence shown here is derived from an EMBL/GenBank/DDBJ whole genome shotgun (WGS) entry which is preliminary data.</text>
</comment>
<evidence type="ECO:0000313" key="17">
    <source>
        <dbReference type="Proteomes" id="UP001057753"/>
    </source>
</evidence>
<dbReference type="InterPro" id="IPR050547">
    <property type="entry name" value="DEAD_box_RNA_helicases"/>
</dbReference>
<feature type="region of interest" description="Disordered" evidence="12">
    <location>
        <begin position="422"/>
        <end position="500"/>
    </location>
</feature>
<evidence type="ECO:0000259" key="14">
    <source>
        <dbReference type="PROSITE" id="PS51194"/>
    </source>
</evidence>
<keyword evidence="6 11" id="KW-0067">ATP-binding</keyword>
<sequence length="500" mass="55124">MARFKDLNIEETILKSIEKMGFTDATPIQEKVIPAAKDGRDVIGQAQTGTGKTVAFGIPLLESVIPQQRHPQGLVLAPTRELAIQVSEELNKLGREKGVSSLAIYGGQEISKQIRGLKKRPEIIVGTPGRFMDHMRRKTIRPEYINTVVLDEADEMLSMGFIEDIETILKEVPEDRRTMLFSATMPARLKNVIASFMTDPVNVTVKSKEVTVENIEQRYVVVNEKQKFDALCHLLDIDPPELAIVFGRTKRRVDEVAESLGIRGFAAEGLHGDMKQERRDAVIRKFKRGAIEILVATDVAARGLDVNNVSHVFNFDLPQDSESYVHRIGRTGRAGKSGIAFSFVTPKERDHLKVIEKTTKKPMKQQGVPTYEEALAGRQDRSVNHLQNSLRKGDFEHLLGAAKSLLAEHDPETLVAAALKTMTKEPDQTPVHITGEAPVRSKRRNSGPQGGNKSQGGYRGGSRQRNDRGRRGGKGRGTGGSGGSGGSDAKVKSLSFKKKK</sequence>
<dbReference type="SUPFAM" id="SSF52540">
    <property type="entry name" value="P-loop containing nucleoside triphosphate hydrolases"/>
    <property type="match status" value="1"/>
</dbReference>
<dbReference type="EMBL" id="JABXYM010000001">
    <property type="protein sequence ID" value="MCR6097391.1"/>
    <property type="molecule type" value="Genomic_DNA"/>
</dbReference>
<comment type="similarity">
    <text evidence="7 11">Belongs to the DEAD box helicase family.</text>
</comment>
<keyword evidence="4 11" id="KW-0378">Hydrolase</keyword>
<name>A0A9Q4B351_SALAG</name>
<dbReference type="InterPro" id="IPR001650">
    <property type="entry name" value="Helicase_C-like"/>
</dbReference>
<dbReference type="GO" id="GO:0009409">
    <property type="term" value="P:response to cold"/>
    <property type="evidence" value="ECO:0007669"/>
    <property type="project" value="TreeGrafter"/>
</dbReference>
<dbReference type="Gene3D" id="3.40.50.300">
    <property type="entry name" value="P-loop containing nucleotide triphosphate hydrolases"/>
    <property type="match status" value="2"/>
</dbReference>
<evidence type="ECO:0000256" key="10">
    <source>
        <dbReference type="PROSITE-ProRule" id="PRU00552"/>
    </source>
</evidence>
<evidence type="ECO:0000256" key="5">
    <source>
        <dbReference type="ARBA" id="ARBA00022806"/>
    </source>
</evidence>
<evidence type="ECO:0000256" key="9">
    <source>
        <dbReference type="ARBA" id="ARBA00067932"/>
    </source>
</evidence>
<evidence type="ECO:0000256" key="12">
    <source>
        <dbReference type="SAM" id="MobiDB-lite"/>
    </source>
</evidence>
<gene>
    <name evidence="16" type="ORF">HXA33_12635</name>
</gene>
<dbReference type="GO" id="GO:0005829">
    <property type="term" value="C:cytosol"/>
    <property type="evidence" value="ECO:0007669"/>
    <property type="project" value="TreeGrafter"/>
</dbReference>
<dbReference type="GO" id="GO:0033592">
    <property type="term" value="F:RNA strand annealing activity"/>
    <property type="evidence" value="ECO:0007669"/>
    <property type="project" value="TreeGrafter"/>
</dbReference>
<keyword evidence="2" id="KW-0963">Cytoplasm</keyword>
<dbReference type="Pfam" id="PF00270">
    <property type="entry name" value="DEAD"/>
    <property type="match status" value="1"/>
</dbReference>
<dbReference type="InterPro" id="IPR027417">
    <property type="entry name" value="P-loop_NTPase"/>
</dbReference>
<evidence type="ECO:0000313" key="16">
    <source>
        <dbReference type="EMBL" id="MCR6097391.1"/>
    </source>
</evidence>
<dbReference type="GO" id="GO:0005840">
    <property type="term" value="C:ribosome"/>
    <property type="evidence" value="ECO:0007669"/>
    <property type="project" value="TreeGrafter"/>
</dbReference>
<evidence type="ECO:0000256" key="11">
    <source>
        <dbReference type="RuleBase" id="RU000492"/>
    </source>
</evidence>
<accession>A0A9Q4B351</accession>
<evidence type="ECO:0000256" key="8">
    <source>
        <dbReference type="ARBA" id="ARBA00047984"/>
    </source>
</evidence>
<dbReference type="InterPro" id="IPR011545">
    <property type="entry name" value="DEAD/DEAH_box_helicase_dom"/>
</dbReference>
<dbReference type="InterPro" id="IPR014001">
    <property type="entry name" value="Helicase_ATP-bd"/>
</dbReference>
<dbReference type="PROSITE" id="PS51194">
    <property type="entry name" value="HELICASE_CTER"/>
    <property type="match status" value="1"/>
</dbReference>
<evidence type="ECO:0000256" key="7">
    <source>
        <dbReference type="ARBA" id="ARBA00038437"/>
    </source>
</evidence>
<dbReference type="PANTHER" id="PTHR47963:SF5">
    <property type="entry name" value="DEAD-BOX ATP-DEPENDENT RNA HELICASE CSHA"/>
    <property type="match status" value="1"/>
</dbReference>
<dbReference type="PANTHER" id="PTHR47963">
    <property type="entry name" value="DEAD-BOX ATP-DEPENDENT RNA HELICASE 47, MITOCHONDRIAL"/>
    <property type="match status" value="1"/>
</dbReference>
<evidence type="ECO:0000259" key="13">
    <source>
        <dbReference type="PROSITE" id="PS51192"/>
    </source>
</evidence>
<dbReference type="CDD" id="cd18787">
    <property type="entry name" value="SF2_C_DEAD"/>
    <property type="match status" value="1"/>
</dbReference>
<dbReference type="GO" id="GO:0016787">
    <property type="term" value="F:hydrolase activity"/>
    <property type="evidence" value="ECO:0007669"/>
    <property type="project" value="UniProtKB-KW"/>
</dbReference>
<dbReference type="FunFam" id="3.40.50.300:FF:000108">
    <property type="entry name" value="ATP-dependent RNA helicase RhlE"/>
    <property type="match status" value="1"/>
</dbReference>
<dbReference type="InterPro" id="IPR044742">
    <property type="entry name" value="DEAD/DEAH_RhlB"/>
</dbReference>
<feature type="domain" description="Helicase C-terminal" evidence="14">
    <location>
        <begin position="214"/>
        <end position="376"/>
    </location>
</feature>
<dbReference type="CDD" id="cd00268">
    <property type="entry name" value="DEADc"/>
    <property type="match status" value="1"/>
</dbReference>
<dbReference type="GO" id="GO:0003724">
    <property type="term" value="F:RNA helicase activity"/>
    <property type="evidence" value="ECO:0007669"/>
    <property type="project" value="UniProtKB-EC"/>
</dbReference>
<dbReference type="RefSeq" id="WP_257821783.1">
    <property type="nucleotide sequence ID" value="NZ_JABXYM010000001.1"/>
</dbReference>
<reference evidence="16" key="1">
    <citation type="submission" date="2020-06" db="EMBL/GenBank/DDBJ databases">
        <title>Insight into the genomes of haloalkaliphilic bacilli from Kenyan soda lakes.</title>
        <authorList>
            <person name="Mwirichia R."/>
            <person name="Villamizar G.C."/>
            <person name="Poehlein A."/>
            <person name="Mugweru J."/>
            <person name="Kipnyargis A."/>
            <person name="Kiplimo D."/>
            <person name="Orwa P."/>
            <person name="Daniel R."/>
        </authorList>
    </citation>
    <scope>NUCLEOTIDE SEQUENCE</scope>
    <source>
        <strain evidence="16">B1096_S55</strain>
    </source>
</reference>
<evidence type="ECO:0000256" key="4">
    <source>
        <dbReference type="ARBA" id="ARBA00022801"/>
    </source>
</evidence>
<dbReference type="Proteomes" id="UP001057753">
    <property type="component" value="Unassembled WGS sequence"/>
</dbReference>
<dbReference type="PROSITE" id="PS00039">
    <property type="entry name" value="DEAD_ATP_HELICASE"/>
    <property type="match status" value="1"/>
</dbReference>
<organism evidence="16 17">
    <name type="scientific">Salipaludibacillus agaradhaerens</name>
    <name type="common">Bacillus agaradhaerens</name>
    <dbReference type="NCBI Taxonomy" id="76935"/>
    <lineage>
        <taxon>Bacteria</taxon>
        <taxon>Bacillati</taxon>
        <taxon>Bacillota</taxon>
        <taxon>Bacilli</taxon>
        <taxon>Bacillales</taxon>
        <taxon>Bacillaceae</taxon>
    </lineage>
</organism>
<dbReference type="PROSITE" id="PS51195">
    <property type="entry name" value="Q_MOTIF"/>
    <property type="match status" value="1"/>
</dbReference>
<protein>
    <recommendedName>
        <fullName evidence="9">ATP-dependent RNA helicase CshA</fullName>
        <ecNumber evidence="1">3.6.4.13</ecNumber>
    </recommendedName>
</protein>
<keyword evidence="3 11" id="KW-0547">Nucleotide-binding</keyword>
<feature type="short sequence motif" description="Q motif" evidence="10">
    <location>
        <begin position="2"/>
        <end position="30"/>
    </location>
</feature>
<comment type="catalytic activity">
    <reaction evidence="8">
        <text>ATP + H2O = ADP + phosphate + H(+)</text>
        <dbReference type="Rhea" id="RHEA:13065"/>
        <dbReference type="ChEBI" id="CHEBI:15377"/>
        <dbReference type="ChEBI" id="CHEBI:15378"/>
        <dbReference type="ChEBI" id="CHEBI:30616"/>
        <dbReference type="ChEBI" id="CHEBI:43474"/>
        <dbReference type="ChEBI" id="CHEBI:456216"/>
        <dbReference type="EC" id="3.6.4.13"/>
    </reaction>
</comment>
<keyword evidence="17" id="KW-1185">Reference proteome</keyword>
<keyword evidence="5 11" id="KW-0347">Helicase</keyword>
<dbReference type="SMART" id="SM00490">
    <property type="entry name" value="HELICc"/>
    <property type="match status" value="1"/>
</dbReference>
<feature type="compositionally biased region" description="Gly residues" evidence="12">
    <location>
        <begin position="475"/>
        <end position="486"/>
    </location>
</feature>
<dbReference type="GO" id="GO:0005524">
    <property type="term" value="F:ATP binding"/>
    <property type="evidence" value="ECO:0007669"/>
    <property type="project" value="UniProtKB-KW"/>
</dbReference>